<dbReference type="Proteomes" id="UP001597375">
    <property type="component" value="Unassembled WGS sequence"/>
</dbReference>
<dbReference type="InterPro" id="IPR017850">
    <property type="entry name" value="Alkaline_phosphatase_core_sf"/>
</dbReference>
<proteinExistence type="predicted"/>
<dbReference type="Gene3D" id="3.40.720.10">
    <property type="entry name" value="Alkaline Phosphatase, subunit A"/>
    <property type="match status" value="1"/>
</dbReference>
<reference evidence="4" key="1">
    <citation type="journal article" date="2019" name="Int. J. Syst. Evol. Microbiol.">
        <title>The Global Catalogue of Microorganisms (GCM) 10K type strain sequencing project: providing services to taxonomists for standard genome sequencing and annotation.</title>
        <authorList>
            <consortium name="The Broad Institute Genomics Platform"/>
            <consortium name="The Broad Institute Genome Sequencing Center for Infectious Disease"/>
            <person name="Wu L."/>
            <person name="Ma J."/>
        </authorList>
    </citation>
    <scope>NUCLEOTIDE SEQUENCE [LARGE SCALE GENOMIC DNA]</scope>
    <source>
        <strain evidence="4">CGMCC 4.7106</strain>
    </source>
</reference>
<keyword evidence="4" id="KW-1185">Reference proteome</keyword>
<gene>
    <name evidence="3" type="ORF">ACFSSA_12740</name>
</gene>
<dbReference type="CDD" id="cd16027">
    <property type="entry name" value="SGSH"/>
    <property type="match status" value="1"/>
</dbReference>
<evidence type="ECO:0000313" key="4">
    <source>
        <dbReference type="Proteomes" id="UP001597375"/>
    </source>
</evidence>
<feature type="signal peptide" evidence="1">
    <location>
        <begin position="1"/>
        <end position="17"/>
    </location>
</feature>
<protein>
    <submittedName>
        <fullName evidence="3">Sulfatase</fullName>
    </submittedName>
</protein>
<comment type="caution">
    <text evidence="3">The sequence shown here is derived from an EMBL/GenBank/DDBJ whole genome shotgun (WGS) entry which is preliminary data.</text>
</comment>
<dbReference type="InterPro" id="IPR052701">
    <property type="entry name" value="GAG_Ulvan_Degrading_Sulfatases"/>
</dbReference>
<accession>A0ABW5D904</accession>
<dbReference type="SUPFAM" id="SSF53649">
    <property type="entry name" value="Alkaline phosphatase-like"/>
    <property type="match status" value="1"/>
</dbReference>
<feature type="domain" description="Sulfatase N-terminal" evidence="2">
    <location>
        <begin position="27"/>
        <end position="312"/>
    </location>
</feature>
<dbReference type="EMBL" id="JBHUIT010000031">
    <property type="protein sequence ID" value="MFD2257542.1"/>
    <property type="molecule type" value="Genomic_DNA"/>
</dbReference>
<keyword evidence="1" id="KW-0732">Signal</keyword>
<dbReference type="RefSeq" id="WP_386820856.1">
    <property type="nucleotide sequence ID" value="NZ_JBHUIT010000031.1"/>
</dbReference>
<feature type="chain" id="PRO_5046244098" evidence="1">
    <location>
        <begin position="18"/>
        <end position="488"/>
    </location>
</feature>
<name>A0ABW5D904_9BACT</name>
<dbReference type="PANTHER" id="PTHR43751:SF1">
    <property type="entry name" value="SULFATASE ATSG-RELATED"/>
    <property type="match status" value="1"/>
</dbReference>
<dbReference type="PANTHER" id="PTHR43751">
    <property type="entry name" value="SULFATASE"/>
    <property type="match status" value="1"/>
</dbReference>
<evidence type="ECO:0000256" key="1">
    <source>
        <dbReference type="SAM" id="SignalP"/>
    </source>
</evidence>
<evidence type="ECO:0000259" key="2">
    <source>
        <dbReference type="Pfam" id="PF00884"/>
    </source>
</evidence>
<dbReference type="InterPro" id="IPR000917">
    <property type="entry name" value="Sulfatase_N"/>
</dbReference>
<dbReference type="Pfam" id="PF00884">
    <property type="entry name" value="Sulfatase"/>
    <property type="match status" value="1"/>
</dbReference>
<sequence length="488" mass="55383">MKSLLSLFFLLLLPLRAAELSDTSSRPNLLFVCADDMSHASAYGYKFVKTPNFDSIAEKGLLFDRMYTPSSKCAPSRAVMLTGRNPWQLEGAANHKPVWPEKFLSYVEALTNNGYFSGYTGKGWNPGIHPKGRDLTGREYNRILVEDPPLKGLAAYDYAANFEEFLAAKPSDQPFFFWYGSKEPHRGYEFRSGHRAGKSLDDLDFLPSFWGNSESVKHDILDYALEVEYFDEHLGKILRSLEAAGELDNTLIIATSDNAMPFPRYKGHPHEFATRIPFAVCWPGKIVNPGRRCEQFASFIDIAPTFLEAAGIDPAKSGMQPIEGLSLFDFFEDRVSGRDDVLTGRERNDIARPNGWGYPVRSYHQGAFVYMHNFEPDRWPAGTPEANFPDTDGSPTKSAVASHKNSREYELCYGKRPQQELYNVAEDPECLVNLADHPEYASKMKEMKTALFERLHQQGDPRVTGVGKIFDEYRPERFEEYQSHLKKK</sequence>
<evidence type="ECO:0000313" key="3">
    <source>
        <dbReference type="EMBL" id="MFD2257542.1"/>
    </source>
</evidence>
<organism evidence="3 4">
    <name type="scientific">Luteolibacter algae</name>
    <dbReference type="NCBI Taxonomy" id="454151"/>
    <lineage>
        <taxon>Bacteria</taxon>
        <taxon>Pseudomonadati</taxon>
        <taxon>Verrucomicrobiota</taxon>
        <taxon>Verrucomicrobiia</taxon>
        <taxon>Verrucomicrobiales</taxon>
        <taxon>Verrucomicrobiaceae</taxon>
        <taxon>Luteolibacter</taxon>
    </lineage>
</organism>